<evidence type="ECO:0000259" key="1">
    <source>
        <dbReference type="Pfam" id="PF02538"/>
    </source>
</evidence>
<sequence>MLSANTSHKFDPITVEIIQSSLVAVAEEMFVSMAKAAMSSVIYEVLDFGVAVTDRDGNLASAGAGIPTFVGMLEPAVKAVIKKFGTGKGVSKGDIFITNDPYSGGVSHINDVSLVMPVFADDVLVAWVANKGHWVDVGGMVPGGQSPHATEVFQEGLIFPEVKLFDRGQPIQSVIDIIMSNNRLPEQTAGDMWAGVSALRIGANRIEEIAAKYTIEVLLYSIENYLSYGESVARNALKALPKGTFTASDLTNDNAEIKVVVTITEDAFIVDLRGNPPQDKGPMNTSYMATLVTIQAIYKGIVAPQKWANAGSYRPLQLLTDKGSMFDAEFPAPVGFWYENKLGAYDLVWKALAPHLSGAVPAGNFNGVCATAIGFKRDNGKSHSFIEPQIGGWGASINKDGENALFSGSHGDTYNCPVEVHEIRNGVQIDCLKLSDEPSGAGKYRGGKGIELRYRILGQDGWVTTNYSRATVPPWGMEAGFEGTTNKVKIFREGKCVSETAKLSKFPVLKNDVICIQTGNGGGFGSPLDRDRELVRQDLKDGFITEAEARNVYGLVDH</sequence>
<protein>
    <submittedName>
        <fullName evidence="2">Hydantoinase B/oxoprolinase family protein</fullName>
    </submittedName>
</protein>
<dbReference type="RefSeq" id="WP_068144113.1">
    <property type="nucleotide sequence ID" value="NZ_JBHSCR010000030.1"/>
</dbReference>
<dbReference type="PANTHER" id="PTHR11365">
    <property type="entry name" value="5-OXOPROLINASE RELATED"/>
    <property type="match status" value="1"/>
</dbReference>
<dbReference type="InterPro" id="IPR003692">
    <property type="entry name" value="Hydantoinase_B"/>
</dbReference>
<dbReference type="Pfam" id="PF02538">
    <property type="entry name" value="Hydantoinase_B"/>
    <property type="match status" value="1"/>
</dbReference>
<name>A0ABV8UGF0_9PROT</name>
<dbReference type="Proteomes" id="UP001595776">
    <property type="component" value="Unassembled WGS sequence"/>
</dbReference>
<dbReference type="InterPro" id="IPR045079">
    <property type="entry name" value="Oxoprolinase-like"/>
</dbReference>
<organism evidence="2 3">
    <name type="scientific">Kordiimonas lipolytica</name>
    <dbReference type="NCBI Taxonomy" id="1662421"/>
    <lineage>
        <taxon>Bacteria</taxon>
        <taxon>Pseudomonadati</taxon>
        <taxon>Pseudomonadota</taxon>
        <taxon>Alphaproteobacteria</taxon>
        <taxon>Kordiimonadales</taxon>
        <taxon>Kordiimonadaceae</taxon>
        <taxon>Kordiimonas</taxon>
    </lineage>
</organism>
<dbReference type="EMBL" id="JBHSCR010000030">
    <property type="protein sequence ID" value="MFC4349534.1"/>
    <property type="molecule type" value="Genomic_DNA"/>
</dbReference>
<evidence type="ECO:0000313" key="2">
    <source>
        <dbReference type="EMBL" id="MFC4349534.1"/>
    </source>
</evidence>
<keyword evidence="3" id="KW-1185">Reference proteome</keyword>
<gene>
    <name evidence="2" type="ORF">ACFO5Q_16905</name>
</gene>
<reference evidence="3" key="1">
    <citation type="journal article" date="2019" name="Int. J. Syst. Evol. Microbiol.">
        <title>The Global Catalogue of Microorganisms (GCM) 10K type strain sequencing project: providing services to taxonomists for standard genome sequencing and annotation.</title>
        <authorList>
            <consortium name="The Broad Institute Genomics Platform"/>
            <consortium name="The Broad Institute Genome Sequencing Center for Infectious Disease"/>
            <person name="Wu L."/>
            <person name="Ma J."/>
        </authorList>
    </citation>
    <scope>NUCLEOTIDE SEQUENCE [LARGE SCALE GENOMIC DNA]</scope>
    <source>
        <strain evidence="3">CGMCC 1.15304</strain>
    </source>
</reference>
<evidence type="ECO:0000313" key="3">
    <source>
        <dbReference type="Proteomes" id="UP001595776"/>
    </source>
</evidence>
<dbReference type="PANTHER" id="PTHR11365:SF23">
    <property type="entry name" value="HYPOTHETICAL 5-OXOPROLINASE (EUROFUNG)-RELATED"/>
    <property type="match status" value="1"/>
</dbReference>
<proteinExistence type="predicted"/>
<comment type="caution">
    <text evidence="2">The sequence shown here is derived from an EMBL/GenBank/DDBJ whole genome shotgun (WGS) entry which is preliminary data.</text>
</comment>
<feature type="domain" description="Hydantoinase B/oxoprolinase" evidence="1">
    <location>
        <begin position="11"/>
        <end position="527"/>
    </location>
</feature>
<accession>A0ABV8UGF0</accession>